<keyword evidence="5 8" id="KW-0812">Transmembrane</keyword>
<feature type="transmembrane region" description="Helical" evidence="8">
    <location>
        <begin position="69"/>
        <end position="92"/>
    </location>
</feature>
<comment type="caution">
    <text evidence="9">The sequence shown here is derived from an EMBL/GenBank/DDBJ whole genome shotgun (WGS) entry which is preliminary data.</text>
</comment>
<keyword evidence="6 8" id="KW-1133">Transmembrane helix</keyword>
<gene>
    <name evidence="9" type="ORF">GCM10009119_05100</name>
</gene>
<organism evidence="9 10">
    <name type="scientific">Algoriphagus jejuensis</name>
    <dbReference type="NCBI Taxonomy" id="419934"/>
    <lineage>
        <taxon>Bacteria</taxon>
        <taxon>Pseudomonadati</taxon>
        <taxon>Bacteroidota</taxon>
        <taxon>Cytophagia</taxon>
        <taxon>Cytophagales</taxon>
        <taxon>Cyclobacteriaceae</taxon>
        <taxon>Algoriphagus</taxon>
    </lineage>
</organism>
<dbReference type="InterPro" id="IPR002549">
    <property type="entry name" value="AI-2E-like"/>
</dbReference>
<dbReference type="PANTHER" id="PTHR21716:SF67">
    <property type="entry name" value="TRANSPORT PROTEIN YDIK-RELATED"/>
    <property type="match status" value="1"/>
</dbReference>
<protein>
    <submittedName>
        <fullName evidence="9">AI-2E family transporter</fullName>
    </submittedName>
</protein>
<evidence type="ECO:0000256" key="7">
    <source>
        <dbReference type="ARBA" id="ARBA00023136"/>
    </source>
</evidence>
<feature type="transmembrane region" description="Helical" evidence="8">
    <location>
        <begin position="161"/>
        <end position="185"/>
    </location>
</feature>
<name>A0ABN1MWG8_9BACT</name>
<dbReference type="PANTHER" id="PTHR21716">
    <property type="entry name" value="TRANSMEMBRANE PROTEIN"/>
    <property type="match status" value="1"/>
</dbReference>
<evidence type="ECO:0000256" key="8">
    <source>
        <dbReference type="SAM" id="Phobius"/>
    </source>
</evidence>
<keyword evidence="3" id="KW-0813">Transport</keyword>
<keyword evidence="10" id="KW-1185">Reference proteome</keyword>
<feature type="transmembrane region" description="Helical" evidence="8">
    <location>
        <begin position="248"/>
        <end position="275"/>
    </location>
</feature>
<dbReference type="RefSeq" id="WP_343848238.1">
    <property type="nucleotide sequence ID" value="NZ_BAAAFI010000002.1"/>
</dbReference>
<feature type="transmembrane region" description="Helical" evidence="8">
    <location>
        <begin position="312"/>
        <end position="343"/>
    </location>
</feature>
<evidence type="ECO:0000313" key="10">
    <source>
        <dbReference type="Proteomes" id="UP001500469"/>
    </source>
</evidence>
<keyword evidence="4" id="KW-1003">Cell membrane</keyword>
<accession>A0ABN1MWG8</accession>
<comment type="subcellular location">
    <subcellularLocation>
        <location evidence="1">Cell membrane</location>
        <topology evidence="1">Multi-pass membrane protein</topology>
    </subcellularLocation>
</comment>
<evidence type="ECO:0000256" key="3">
    <source>
        <dbReference type="ARBA" id="ARBA00022448"/>
    </source>
</evidence>
<feature type="transmembrane region" description="Helical" evidence="8">
    <location>
        <begin position="222"/>
        <end position="241"/>
    </location>
</feature>
<evidence type="ECO:0000256" key="6">
    <source>
        <dbReference type="ARBA" id="ARBA00022989"/>
    </source>
</evidence>
<evidence type="ECO:0000256" key="4">
    <source>
        <dbReference type="ARBA" id="ARBA00022475"/>
    </source>
</evidence>
<evidence type="ECO:0000256" key="2">
    <source>
        <dbReference type="ARBA" id="ARBA00009773"/>
    </source>
</evidence>
<evidence type="ECO:0000256" key="1">
    <source>
        <dbReference type="ARBA" id="ARBA00004651"/>
    </source>
</evidence>
<keyword evidence="7 8" id="KW-0472">Membrane</keyword>
<proteinExistence type="inferred from homology"/>
<reference evidence="9 10" key="1">
    <citation type="journal article" date="2019" name="Int. J. Syst. Evol. Microbiol.">
        <title>The Global Catalogue of Microorganisms (GCM) 10K type strain sequencing project: providing services to taxonomists for standard genome sequencing and annotation.</title>
        <authorList>
            <consortium name="The Broad Institute Genomics Platform"/>
            <consortium name="The Broad Institute Genome Sequencing Center for Infectious Disease"/>
            <person name="Wu L."/>
            <person name="Ma J."/>
        </authorList>
    </citation>
    <scope>NUCLEOTIDE SEQUENCE [LARGE SCALE GENOMIC DNA]</scope>
    <source>
        <strain evidence="9 10">JCM 16112</strain>
    </source>
</reference>
<dbReference type="Pfam" id="PF01594">
    <property type="entry name" value="AI-2E_transport"/>
    <property type="match status" value="1"/>
</dbReference>
<evidence type="ECO:0000256" key="5">
    <source>
        <dbReference type="ARBA" id="ARBA00022692"/>
    </source>
</evidence>
<dbReference type="EMBL" id="BAAAFI010000002">
    <property type="protein sequence ID" value="GAA0877542.1"/>
    <property type="molecule type" value="Genomic_DNA"/>
</dbReference>
<dbReference type="Proteomes" id="UP001500469">
    <property type="component" value="Unassembled WGS sequence"/>
</dbReference>
<evidence type="ECO:0000313" key="9">
    <source>
        <dbReference type="EMBL" id="GAA0877542.1"/>
    </source>
</evidence>
<comment type="similarity">
    <text evidence="2">Belongs to the autoinducer-2 exporter (AI-2E) (TC 2.A.86) family.</text>
</comment>
<sequence length="358" mass="38616">MYPNPAPSSSGSNHVIHYALQLLALAILLVWCFNILTPFLIPLLWGAVFASSFFPIHEKLIGKYGWKNSLSATFITLIALSVLIVPAVFFMIAGAGEIKELAEGIRDGDLKIPPPNEQIKSWPLIGERAFAFWTEASTNLTLTIQEHQDQLKPLLLKLVALLKNTAGGVLLLMISIIISGIMLAYEKEESDFARKFLVKLAGRKGEDMAGVAKQTVQNVVKGILGVAAIQTTFVGIGLLVADIPFAGLWIILSLILAIVQIGILPVSIGVIIYIWTTGDSVTATILTIWMLVVGLMDNVLKPIFLGKGASVPMLVVFLGAIGGFIYSGFIGLFTGAIVLTLAYKLGEEWLNSGTQREG</sequence>
<feature type="transmembrane region" description="Helical" evidence="8">
    <location>
        <begin position="281"/>
        <end position="300"/>
    </location>
</feature>